<protein>
    <submittedName>
        <fullName evidence="1">Universal stress protein</fullName>
    </submittedName>
</protein>
<dbReference type="SUPFAM" id="SSF52402">
    <property type="entry name" value="Adenine nucleotide alpha hydrolases-like"/>
    <property type="match status" value="2"/>
</dbReference>
<sequence length="278" mass="31747">MKRILLAIDTEKLDRKSLDFGCYLAQLTHSALTGVFLGERRFEPESGVKFAYGGIYVETIDARELPETQYRQKVREKNLKLFKSTCEELGVAYHILRDQTDPVKDLIAESRYADLLVVDPELLSTSPLDRPSAFVKDVLAGAECSVIISPYYFNEVNEIVFAYDGQPSSVFAIKQFTYLFPQLFCKKITVMQANEAGVFRKESEEKIHTYLKAHYVNIEFQDLVGKPDDQLFDHLLRKNDAFVIMGAYGRTKLSNFFKHSTAELLIEVNGLPIFIAHH</sequence>
<organism evidence="1 2">
    <name type="scientific">Mucilaginibacter aquariorum</name>
    <dbReference type="NCBI Taxonomy" id="2967225"/>
    <lineage>
        <taxon>Bacteria</taxon>
        <taxon>Pseudomonadati</taxon>
        <taxon>Bacteroidota</taxon>
        <taxon>Sphingobacteriia</taxon>
        <taxon>Sphingobacteriales</taxon>
        <taxon>Sphingobacteriaceae</taxon>
        <taxon>Mucilaginibacter</taxon>
    </lineage>
</organism>
<evidence type="ECO:0000313" key="2">
    <source>
        <dbReference type="Proteomes" id="UP001204376"/>
    </source>
</evidence>
<comment type="caution">
    <text evidence="1">The sequence shown here is derived from an EMBL/GenBank/DDBJ whole genome shotgun (WGS) entry which is preliminary data.</text>
</comment>
<dbReference type="RefSeq" id="WP_256539349.1">
    <property type="nucleotide sequence ID" value="NZ_JANHOH010000002.1"/>
</dbReference>
<dbReference type="Gene3D" id="3.40.50.12370">
    <property type="match status" value="1"/>
</dbReference>
<reference evidence="1 2" key="1">
    <citation type="submission" date="2022-07" db="EMBL/GenBank/DDBJ databases">
        <title>Mucilaginibacter sp. JC4.</title>
        <authorList>
            <person name="Le V."/>
            <person name="Ko S.-R."/>
            <person name="Ahn C.-Y."/>
            <person name="Oh H.-M."/>
        </authorList>
    </citation>
    <scope>NUCLEOTIDE SEQUENCE [LARGE SCALE GENOMIC DNA]</scope>
    <source>
        <strain evidence="1 2">JC4</strain>
    </source>
</reference>
<accession>A0ABT1T3H7</accession>
<gene>
    <name evidence="1" type="ORF">NPE20_14385</name>
</gene>
<dbReference type="Proteomes" id="UP001204376">
    <property type="component" value="Unassembled WGS sequence"/>
</dbReference>
<name>A0ABT1T3H7_9SPHI</name>
<proteinExistence type="predicted"/>
<evidence type="ECO:0000313" key="1">
    <source>
        <dbReference type="EMBL" id="MCQ6959161.1"/>
    </source>
</evidence>
<keyword evidence="2" id="KW-1185">Reference proteome</keyword>
<dbReference type="EMBL" id="JANHOH010000002">
    <property type="protein sequence ID" value="MCQ6959161.1"/>
    <property type="molecule type" value="Genomic_DNA"/>
</dbReference>